<keyword evidence="3 4" id="KW-0862">Zinc</keyword>
<evidence type="ECO:0000313" key="6">
    <source>
        <dbReference type="EMBL" id="CAE7568263.1"/>
    </source>
</evidence>
<comment type="caution">
    <text evidence="6">The sequence shown here is derived from an EMBL/GenBank/DDBJ whole genome shotgun (WGS) entry which is preliminary data.</text>
</comment>
<dbReference type="PANTHER" id="PTHR11103:SF18">
    <property type="entry name" value="SLR1189 PROTEIN"/>
    <property type="match status" value="1"/>
</dbReference>
<feature type="binding site" evidence="3 4">
    <location>
        <position position="290"/>
    </location>
    <ligand>
        <name>Zn(2+)</name>
        <dbReference type="ChEBI" id="CHEBI:29105"/>
    </ligand>
</feature>
<dbReference type="Proteomes" id="UP000604046">
    <property type="component" value="Unassembled WGS sequence"/>
</dbReference>
<dbReference type="PROSITE" id="PS50970">
    <property type="entry name" value="HCY"/>
    <property type="match status" value="1"/>
</dbReference>
<evidence type="ECO:0000256" key="4">
    <source>
        <dbReference type="PROSITE-ProRule" id="PRU00333"/>
    </source>
</evidence>
<gene>
    <name evidence="6" type="primary">mmuM</name>
    <name evidence="6" type="ORF">SNAT2548_LOCUS32268</name>
</gene>
<keyword evidence="2 4" id="KW-0808">Transferase</keyword>
<dbReference type="Gene3D" id="3.20.20.330">
    <property type="entry name" value="Homocysteine-binding-like domain"/>
    <property type="match status" value="1"/>
</dbReference>
<name>A0A812UBC9_9DINO</name>
<evidence type="ECO:0000256" key="3">
    <source>
        <dbReference type="PIRSR" id="PIRSR037505-2"/>
    </source>
</evidence>
<dbReference type="Pfam" id="PF02574">
    <property type="entry name" value="S-methyl_trans"/>
    <property type="match status" value="1"/>
</dbReference>
<dbReference type="GO" id="GO:0008168">
    <property type="term" value="F:methyltransferase activity"/>
    <property type="evidence" value="ECO:0007669"/>
    <property type="project" value="UniProtKB-UniRule"/>
</dbReference>
<evidence type="ECO:0000313" key="7">
    <source>
        <dbReference type="Proteomes" id="UP000604046"/>
    </source>
</evidence>
<evidence type="ECO:0000256" key="1">
    <source>
        <dbReference type="ARBA" id="ARBA00022603"/>
    </source>
</evidence>
<dbReference type="SUPFAM" id="SSF82282">
    <property type="entry name" value="Homocysteine S-methyltransferase"/>
    <property type="match status" value="1"/>
</dbReference>
<keyword evidence="3 4" id="KW-0479">Metal-binding</keyword>
<dbReference type="PIRSF" id="PIRSF037505">
    <property type="entry name" value="Betaine_HMT"/>
    <property type="match status" value="1"/>
</dbReference>
<dbReference type="GO" id="GO:0032259">
    <property type="term" value="P:methylation"/>
    <property type="evidence" value="ECO:0007669"/>
    <property type="project" value="UniProtKB-KW"/>
</dbReference>
<evidence type="ECO:0000259" key="5">
    <source>
        <dbReference type="PROSITE" id="PS50970"/>
    </source>
</evidence>
<keyword evidence="7" id="KW-1185">Reference proteome</keyword>
<accession>A0A812UBC9</accession>
<proteinExistence type="predicted"/>
<dbReference type="GO" id="GO:0009086">
    <property type="term" value="P:methionine biosynthetic process"/>
    <property type="evidence" value="ECO:0007669"/>
    <property type="project" value="InterPro"/>
</dbReference>
<dbReference type="InterPro" id="IPR003726">
    <property type="entry name" value="HCY_dom"/>
</dbReference>
<comment type="cofactor">
    <cofactor evidence="3">
        <name>Zn(2+)</name>
        <dbReference type="ChEBI" id="CHEBI:29105"/>
    </cofactor>
    <text evidence="3">Binds 1 zinc ion per subunit.</text>
</comment>
<feature type="binding site" evidence="3 4">
    <location>
        <position position="201"/>
    </location>
    <ligand>
        <name>Zn(2+)</name>
        <dbReference type="ChEBI" id="CHEBI:29105"/>
    </ligand>
</feature>
<feature type="domain" description="Hcy-binding" evidence="5">
    <location>
        <begin position="1"/>
        <end position="304"/>
    </location>
</feature>
<protein>
    <submittedName>
        <fullName evidence="6">MmuM protein</fullName>
    </submittedName>
</protein>
<organism evidence="6 7">
    <name type="scientific">Symbiodinium natans</name>
    <dbReference type="NCBI Taxonomy" id="878477"/>
    <lineage>
        <taxon>Eukaryota</taxon>
        <taxon>Sar</taxon>
        <taxon>Alveolata</taxon>
        <taxon>Dinophyceae</taxon>
        <taxon>Suessiales</taxon>
        <taxon>Symbiodiniaceae</taxon>
        <taxon>Symbiodinium</taxon>
    </lineage>
</organism>
<dbReference type="InterPro" id="IPR017226">
    <property type="entry name" value="BHMT-like"/>
</dbReference>
<feature type="binding site" evidence="3 4">
    <location>
        <position position="289"/>
    </location>
    <ligand>
        <name>Zn(2+)</name>
        <dbReference type="ChEBI" id="CHEBI:29105"/>
    </ligand>
</feature>
<evidence type="ECO:0000256" key="2">
    <source>
        <dbReference type="ARBA" id="ARBA00022679"/>
    </source>
</evidence>
<dbReference type="OrthoDB" id="261426at2759"/>
<dbReference type="EMBL" id="CAJNDS010002702">
    <property type="protein sequence ID" value="CAE7568263.1"/>
    <property type="molecule type" value="Genomic_DNA"/>
</dbReference>
<keyword evidence="1 4" id="KW-0489">Methyltransferase</keyword>
<dbReference type="AlphaFoldDB" id="A0A812UBC9"/>
<dbReference type="PANTHER" id="PTHR11103">
    <property type="entry name" value="SLR1189 PROTEIN"/>
    <property type="match status" value="1"/>
</dbReference>
<sequence>MGQELKARKAAGDDVAYSLDLFSTASLLETPHAVAQLHEDYIKAGATVITTASYAVTRFYLDKIGEASRVKELNELCVALAKQAIAKTDSAASVSVAGCVPPLSESYRADLVPQDKQLREEYAEIIDSLMGSDIFLCETMSSMREAAVAVPMCVAKGKPTWASFTLKHDKKDRLCIPDGTDVEAVVKQTVAMGVEAVLFNCCAPELIAEALPKASAALNGSPSYIRLGGYGNAWEECDRDHWTIDQNESHVGANDHGAHGMVVRDLCEAHYVEQVQDWLRSGASIVGGCCGISPAHIQAIRDLQECTERQ</sequence>
<reference evidence="6" key="1">
    <citation type="submission" date="2021-02" db="EMBL/GenBank/DDBJ databases">
        <authorList>
            <person name="Dougan E. K."/>
            <person name="Rhodes N."/>
            <person name="Thang M."/>
            <person name="Chan C."/>
        </authorList>
    </citation>
    <scope>NUCLEOTIDE SEQUENCE</scope>
</reference>
<dbReference type="GO" id="GO:0008270">
    <property type="term" value="F:zinc ion binding"/>
    <property type="evidence" value="ECO:0007669"/>
    <property type="project" value="InterPro"/>
</dbReference>
<dbReference type="InterPro" id="IPR036589">
    <property type="entry name" value="HCY_dom_sf"/>
</dbReference>